<feature type="compositionally biased region" description="Basic residues" evidence="4">
    <location>
        <begin position="4997"/>
        <end position="5011"/>
    </location>
</feature>
<feature type="coiled-coil region" evidence="3">
    <location>
        <begin position="3502"/>
        <end position="3565"/>
    </location>
</feature>
<feature type="coiled-coil region" evidence="3">
    <location>
        <begin position="3218"/>
        <end position="3245"/>
    </location>
</feature>
<protein>
    <submittedName>
        <fullName evidence="7">Microtubule-actin cross-linking factor 1 isoform X16</fullName>
    </submittedName>
</protein>
<evidence type="ECO:0000256" key="1">
    <source>
        <dbReference type="ARBA" id="ARBA00022553"/>
    </source>
</evidence>
<dbReference type="Pfam" id="PF17902">
    <property type="entry name" value="SH3_10"/>
    <property type="match status" value="1"/>
</dbReference>
<feature type="coiled-coil region" evidence="3">
    <location>
        <begin position="441"/>
        <end position="478"/>
    </location>
</feature>
<feature type="coiled-coil region" evidence="3">
    <location>
        <begin position="3107"/>
        <end position="3141"/>
    </location>
</feature>
<feature type="region of interest" description="Disordered" evidence="4">
    <location>
        <begin position="64"/>
        <end position="86"/>
    </location>
</feature>
<name>A0ABM3N6F4_GALME</name>
<feature type="coiled-coil region" evidence="3">
    <location>
        <begin position="2998"/>
        <end position="3053"/>
    </location>
</feature>
<dbReference type="PROSITE" id="PS50021">
    <property type="entry name" value="CH"/>
    <property type="match status" value="1"/>
</dbReference>
<dbReference type="InterPro" id="IPR035915">
    <property type="entry name" value="Plakin_repeat_sf"/>
</dbReference>
<feature type="compositionally biased region" description="Basic and acidic residues" evidence="4">
    <location>
        <begin position="2282"/>
        <end position="2291"/>
    </location>
</feature>
<accession>A0ABM3N6F4</accession>
<organism evidence="6 7">
    <name type="scientific">Galleria mellonella</name>
    <name type="common">Greater wax moth</name>
    <dbReference type="NCBI Taxonomy" id="7137"/>
    <lineage>
        <taxon>Eukaryota</taxon>
        <taxon>Metazoa</taxon>
        <taxon>Ecdysozoa</taxon>
        <taxon>Arthropoda</taxon>
        <taxon>Hexapoda</taxon>
        <taxon>Insecta</taxon>
        <taxon>Pterygota</taxon>
        <taxon>Neoptera</taxon>
        <taxon>Endopterygota</taxon>
        <taxon>Lepidoptera</taxon>
        <taxon>Glossata</taxon>
        <taxon>Ditrysia</taxon>
        <taxon>Pyraloidea</taxon>
        <taxon>Pyralidae</taxon>
        <taxon>Galleriinae</taxon>
        <taxon>Galleria</taxon>
    </lineage>
</organism>
<dbReference type="SMART" id="SM00033">
    <property type="entry name" value="CH"/>
    <property type="match status" value="1"/>
</dbReference>
<evidence type="ECO:0000313" key="7">
    <source>
        <dbReference type="RefSeq" id="XP_052759148.1"/>
    </source>
</evidence>
<evidence type="ECO:0000259" key="5">
    <source>
        <dbReference type="PROSITE" id="PS50021"/>
    </source>
</evidence>
<dbReference type="SMART" id="SM00250">
    <property type="entry name" value="PLEC"/>
    <property type="match status" value="2"/>
</dbReference>
<dbReference type="InterPro" id="IPR049538">
    <property type="entry name" value="PCN-like_spectrin-like_rpt"/>
</dbReference>
<evidence type="ECO:0000256" key="3">
    <source>
        <dbReference type="SAM" id="Coils"/>
    </source>
</evidence>
<feature type="region of interest" description="Disordered" evidence="4">
    <location>
        <begin position="4952"/>
        <end position="5042"/>
    </location>
</feature>
<dbReference type="Pfam" id="PF21019">
    <property type="entry name" value="Spectrin_3"/>
    <property type="match status" value="1"/>
</dbReference>
<dbReference type="InterPro" id="IPR041615">
    <property type="entry name" value="Desmoplakin_SH3"/>
</dbReference>
<dbReference type="InterPro" id="IPR001101">
    <property type="entry name" value="Plectin_repeat"/>
</dbReference>
<keyword evidence="6" id="KW-1185">Reference proteome</keyword>
<dbReference type="Pfam" id="PF00435">
    <property type="entry name" value="Spectrin"/>
    <property type="match status" value="19"/>
</dbReference>
<feature type="coiled-coil region" evidence="3">
    <location>
        <begin position="2072"/>
        <end position="2127"/>
    </location>
</feature>
<dbReference type="Gene3D" id="1.20.58.60">
    <property type="match status" value="30"/>
</dbReference>
<dbReference type="RefSeq" id="XP_052759148.1">
    <property type="nucleotide sequence ID" value="XM_052903188.1"/>
</dbReference>
<dbReference type="Gene3D" id="1.10.418.10">
    <property type="entry name" value="Calponin-like domain"/>
    <property type="match status" value="1"/>
</dbReference>
<dbReference type="GeneID" id="113511282"/>
<sequence>MSMYRFVKEGNSKRLFVQGTLESDDSKPLKSSLKKSSQSPVGSPITTSLNLASVPKSLREGLTRHETVHDGNYPGMERTSSYRSGTYREESYNGRIVHDGNQTHFEYDAGESALAVPTSAGGRGISELQAIHTNKRLSTEVLGSSLESTKISKKDDSGQRRITTRIVRKVTTLTRGEEKASAEDLARGGREVHRSAEHYRHVEMEATHPRKVKISDIVVGQEPNVTAREALLSWARRSTAKYPGVRVTDFTSSWRDGLAFNALIHRNRPDLIDWRNIRSRQVRERLETAFHVVEKEYGVTRLLDPEDVDTHEPDEKSLITYISSLYETFPEPPAVHPLFDAESQRRAAAYTEQAAQHRAWLHEKCALMQDRAFPSTLIEMKKLLSESTRFRNEEVPLRQREKQKLFHQYRELEKYFESVGECDIEPALRPDALEHSWSRLMMAHQERERDLSDEIRRLERLQRLAEKLHRDIKQTEGGLDNVERHIESEIRRVERGVHPAEAKMAAEQIEQDLLAMEHTIQEMFQDSHALREGRYPQANELHRRVQQVHDRWLNARQAFTGRLVPRLSSVRMPVQQTTVRRETRTVLETRVHDADPKFQQLQEATRWCKEKLKKLHESEYGSDLPSVQHELDKHQREHKQIDQFHSKVEQCVHNRANFTGEELNLYNQHLSQLQKLYAELLSTSTKRMSDLDALQDFLQSATAELNWLNEKEQVELSRDWADPHINLPAVQHYYEQLMSSLEKRELQFSNVIDRGEALIAQHHPATKTIEAHLQVMQSQWAWVLQLTLCLETHLKHTTQYHNFFEEVKEAEKWIQKREEALNSTFSQSEFTLDQGERLLKGMQDLREELNAHGTMVTRLVEEAQEIRPVKQRKAPITRPLRAETVCAYKHANVAIEKGSSVTVIDNSGRSRWHVRVGGAGTELQLPGVVVALPPPCQEAREAAARLRTAYDRVIQLWQRKQLRMRQNMIFATIKVVKGWDFPQFVAMGAEQRQAIRRALNEDAEKLLAEGDPADPQLRRLRREIDDVNRLFDEFERRARAEEESKNAARIFTEQSSNLLERLEVLERQLHERIASHIPRDLDSLEHLVLQHKDWEGNLHALSSDVEEVQATFRGIALKTPAMKKNLDKVMGKWNDMQSKSQLFVERLKFVEIVVSSMEENHQTISEFEIKLAQFSDLPNDVELLKDIHEDLLRMQVAVSKQQIQIDQMNDDAENCRRLVESSRAALPHSSLPRSGKHIDLERLDKEISQLNNRWNSVCNQLAERLRSCEAAYQLLRNYNAGLEKEAEWIDDSFAKLQSQPPIEVRPKEQFEPTRNLLTSVVERTPKIEKVNVDGGRFIREAKIHSSRCQRYAEWLCDEVHPSLEMKQLRRQADVEMAERLRSRGLSPDPERLPTGAEAVARELDEINAKHQRLLDMLYERLRRIAAANPGDIVTLRLVEAMAPRSARSFRQEFNMQDLATTTEHTYSTQYTSEKYVRTSHTTELDTPVKSMANGKLNSPKYTTKTIINDDDRPDLRNLKRVHKMYEGPNIIESRGIIHPVTREILTVGQAISMRILDVRTGKLLSSPDTRQTMTIEQAAKEGLIDPKLAARLTGPCGMTEDGNEVTLLEAIQQELYDAEQGLTDPAEKRIKQAVEEKYRLCDETLSKLLEWIAVVEERLANQEAVKEDLDELRNQINILKLIKDDLESHQRQVSACADQAKQLLVSGGDVLAPHEVAALERGVRQLKQRFDKCTEKCDKMLRRLAAARDELGKFNNELTAFNTWMEGAYRILEEKEAAISKLDKLPNQGDDVKDFVSDVIAHQADLRFITMSAQKFVDESKEFLSLLNEYRTSLPSRLSHVGAASESAVREGAALARRRHAELAARASRLQDRLRAAALLTRHYGDALDRAHRWLADVEPQVRSVLSEPVGGEPRAVEAQLSKAKSLHNEILSQGRLIDNAKDACDQLVKSLEGNLTPSEIRQLEVPVLDLTARYKELTGAVGSRCTELEAALLQCQGLQDAAETQAHWLGQAESIFKNQHKPASLIRERLDEQVREHRIAHSEVEARRPTLAKLVSSAREAALTPSNARIAKKLEQRAEDIYARYEKLLERSIKRAQFLDEVSAELAQFSAQAAELEAAAAALAERADGRELARLPAAELAPRHRELAMLRDKQMPLLEECLRNGKQLISKKDVTDTHVVRDRMKALENQWRDFNTSLEEKLKLSKQRADQLSQYESLKAQVLEWLQSMENRVGRLQPVAVELDVLKQQQDELRPLTKEYRDFSVTIDKVNEAGGTYEALSRSERADSPARKRQLYSPTKRHTPSRTLDGRSPSPTKGHGLVSPGSTHSTSSGFSSRRSSQEGFHLEELSPVQQQLSEINNRYSLLGTKLSDRQAELDAIREEVKKHLDSFRALNTFLDKVQRQLPKDSVPNTKEEADKTIKAARAVLEEMYEKQSILDSTKTQVRELLRRKQSVQGADRLHDGLEEVATRWKALHDAFKDRIRLMEEMKDFHDTHSNLSGWLAAKDRMMAALGPISTDSRMVQTQVQQVQVLREEFRSQQPQLSHLEEVATAVLGRLEPRSPDAARLRQKVQDLQARWNDLLNKLEQRADSLGAAADTSREFDAGLARLRDALHTISDKLDDLALDTEPDEQLRKIENLERQLEGQRPLLADLEAAGAALADVLSDPASRQDIQSKLAAVARQYDNLQRKLDHKKAEIEAALKDGRNLEENISRTLGWLQSELGALPGRLQVSADSVKLQHQLERHEPLYRELTQREHELIMLLDKGREMEKKPAHQGLRKDLDRIQTQWDKLKREIVDRQTRLQTAMEHCRKYTKAQESFLPWLSEAEERLAKLPAAAFTKKEVEKQLRELQQIRNDIWKRSGEYENNKTLGETFISACDIDQEIVRKQLDSMKERWDRLNNEVLSQVEFYETTARKLGDFAERVRAVETPLQRCEERLQDALSAPPAAAAEAVARLTDQIHALRAPLQSINVAADDIVTLALECCGPDAAARARHVLQEQAQALGDRLDDLQARAGHARGKLAGAAAAMTHFQEKVKNLAHDLSELEKELDAMKPPGRDIKTVKQQLDDIGRFYKRLEKADDLVGDTEHAAESLADSGYSMDTGKTRDQVESLRKQLARLDERARSKEQDLDDTLSKLEAFYKAYDSVMDDVQEATEQVRNLKPASSEVEQIRSQQKDFAELKRRTLEPLGQNVAHCNKIGQGLVRSALQGVSTQQLEKDLEKMNDKWNALKEKMNERERRLDVGLLQSGKFAEALAGLEKWLADTEDMVNNQKPPSADYKVVKAQLQEQKFLKKMLMDRQNSMSSLFAMGNEVAAGCEPAERKAIEKQLKGLMQRFDALTNGAQQRMLDLEQAMKVAKQFEEQLQPLVEWLSLTERKVKALELVPTDEEKIQQKIREHKIIHDDILSKQPPFKQLTETASILMGLVGDDEATALADRLQAATDRYQTLVDHSLNIGTLLDSSRKGLRHLVLTYQDLSAWMDGMEQYLAKRKVLPVHMEKLLRQMDELAEKTEEIAAKQEAVDSTVESGLELMKHISGDEALQLKDKLDALQRRYNDLTSRGAELLRVATETLPLVQQLYNSHGKLTDWMSGAESCLQSVEPREEDILRLEADLQEFRPVLDNINLIGPQLCQISPGEGATHIEGIVTRDNRRFDAIAEQIQRKAERLLLSKKRSLEVVGDMEEAIEWLRAADAQLRDAEPPSSTPARVRAQLKQMRPLNDDVAAQRVRVRDLLSQAKKVLRECQSSEETGVIRARSEELREVMEEVGQLAADRLAALEHALPLAEHFADTHHGLSSWLDDMEKQIEMLAMPALRPEQIVQQQDKNEMLQSSIAGHKPLVDKLVKTGEALARLVGEEDAVKVQDIVENDCERYNALRAELRQRQQELEQALQESSQFSDKLEGMLRALAGTADLLQRAEPVSAHPPKIQDQIEENNALAEDLEKRQEAYDAVQRAASDVISKANKSDPAVRDIRNKLDKLHKLWDDVQKATNDRGQSLDSALEVARKFWQQLNAVMATLAELEDTLTAQPPPAAQPRAIQAQQVALQEIRHEIDHTKPEVEKVRKTGSTLMSLCGEPDKPEVKKHMEDLDNAWDNITALYARREENLIDAMEKAMEFHDTLQNLQEFLDTAEDKFSRMGPLGSDIDAVKRQIAQLANFKQEVDPHMVKVEALNRQAQELTERTSSEQAAAIKQPLTEVNTRWSTLLRGMVERQQQLERALLRLGQLQHALQELLTWIQNTCDTLDTLRPVAGDPQILEVELAKLKVLVNDIAAHQASVDTLNEAGAQIVQQGTGTEEAGETAEKLATLNRKWRELQQKARDRQTELEDALREAQSFNAEIGDLLSWLSEVDGVIAASKPVGGLPETASEQLERFMEVYNEIEANRPKVEAVLQQGQEYLKRQEKPNPTSQLHHNLKTLKTRWDSVTARASDKKIKLEIALKEATEFHDALQAFVDWLTSAEKTLTSAKPVSRVMETLLTQIEEHKSFQKEVATHRETMLHLDKKGTHLKYFSQKQDVILIKNLLVSVQHRWERVVSKAAERTRALDHGFKEAKEFSDMWNNLMNWLTDTEQQLDQLNSEATVNDPEKIKQRLHKHRDFQKALAAKQPAYDQTMKTGKQLKDKAPKGDENTLKTMISDLKSKWTTVCSKAVDRQRKLEEALLYSGQFKDAMSALLEWLKKQQKELGADSPVHGDLDTVMALIEQHKQFEEDLHSREQQMQSVLKTGRELQATVPAEDAATIRQQCSELQRAWDQVLGLSEKKAHKLEGALKEAEKLHRSVNMLLEWLSDAETKLRFSGQLPEGDQETLQQIRDHERFIYELKEKQKDKEETITLAHSILGKAHPDAVTVIKHWITIIQSRWDEVWQWAMQRGGKLESHMQSLKDLDLVLEELLKWLIGLESTLLSLEAEPLPESIELLENLIEDHKELMEHTQKRQNEVDRVCKAYQVKTQSQGRESTPRKVSAKSATKGAPGRGSQHDLNRDRSVSPDYYGTRRYRSRIHSRSRRGSRVSPGRDSPDRVLPHYGPRFPPKGSKGAEPEFRSARVKQLWDKWRTVWLLAWERQRRLHERLAHLRELQRVSNFSWDDWRKRVSD</sequence>
<dbReference type="SUPFAM" id="SSF75399">
    <property type="entry name" value="Plakin repeat"/>
    <property type="match status" value="1"/>
</dbReference>
<reference evidence="7" key="1">
    <citation type="submission" date="2025-08" db="UniProtKB">
        <authorList>
            <consortium name="RefSeq"/>
        </authorList>
    </citation>
    <scope>IDENTIFICATION</scope>
    <source>
        <tissue evidence="7">Whole larvae</tissue>
    </source>
</reference>
<evidence type="ECO:0000313" key="6">
    <source>
        <dbReference type="Proteomes" id="UP001652740"/>
    </source>
</evidence>
<dbReference type="InterPro" id="IPR002017">
    <property type="entry name" value="Spectrin_repeat"/>
</dbReference>
<feature type="compositionally biased region" description="Basic residues" evidence="4">
    <location>
        <begin position="2292"/>
        <end position="2305"/>
    </location>
</feature>
<feature type="coiled-coil region" evidence="3">
    <location>
        <begin position="1716"/>
        <end position="1757"/>
    </location>
</feature>
<dbReference type="InterPro" id="IPR036872">
    <property type="entry name" value="CH_dom_sf"/>
</dbReference>
<keyword evidence="2" id="KW-0677">Repeat</keyword>
<feature type="coiled-coil region" evidence="3">
    <location>
        <begin position="4316"/>
        <end position="4343"/>
    </location>
</feature>
<feature type="region of interest" description="Disordered" evidence="4">
    <location>
        <begin position="2278"/>
        <end position="2350"/>
    </location>
</feature>
<feature type="region of interest" description="Disordered" evidence="4">
    <location>
        <begin position="18"/>
        <end position="48"/>
    </location>
</feature>
<proteinExistence type="predicted"/>
<dbReference type="CDD" id="cd00176">
    <property type="entry name" value="SPEC"/>
    <property type="match status" value="12"/>
</dbReference>
<evidence type="ECO:0000256" key="2">
    <source>
        <dbReference type="ARBA" id="ARBA00022737"/>
    </source>
</evidence>
<feature type="coiled-coil region" evidence="3">
    <location>
        <begin position="1652"/>
        <end position="1689"/>
    </location>
</feature>
<dbReference type="CDD" id="cd21189">
    <property type="entry name" value="CH_PLEC-like_rpt2"/>
    <property type="match status" value="1"/>
</dbReference>
<dbReference type="SUPFAM" id="SSF47576">
    <property type="entry name" value="Calponin-homology domain, CH-domain"/>
    <property type="match status" value="1"/>
</dbReference>
<dbReference type="Pfam" id="PF21020">
    <property type="entry name" value="Spectrin_4"/>
    <property type="match status" value="1"/>
</dbReference>
<dbReference type="Gene3D" id="3.90.1290.10">
    <property type="entry name" value="Plakin repeat"/>
    <property type="match status" value="1"/>
</dbReference>
<dbReference type="PANTHER" id="PTHR23169:SF23">
    <property type="entry name" value="SHORT STOP, ISOFORM H"/>
    <property type="match status" value="1"/>
</dbReference>
<dbReference type="Gene3D" id="2.30.30.40">
    <property type="entry name" value="SH3 Domains"/>
    <property type="match status" value="1"/>
</dbReference>
<feature type="coiled-coil region" evidence="3">
    <location>
        <begin position="2638"/>
        <end position="2713"/>
    </location>
</feature>
<evidence type="ECO:0000256" key="4">
    <source>
        <dbReference type="SAM" id="MobiDB-lite"/>
    </source>
</evidence>
<dbReference type="SUPFAM" id="SSF46966">
    <property type="entry name" value="Spectrin repeat"/>
    <property type="match status" value="30"/>
</dbReference>
<keyword evidence="3" id="KW-0175">Coiled coil</keyword>
<feature type="compositionally biased region" description="Low complexity" evidence="4">
    <location>
        <begin position="2324"/>
        <end position="2339"/>
    </location>
</feature>
<gene>
    <name evidence="7" type="primary">LOC113511282</name>
</gene>
<dbReference type="InterPro" id="IPR018159">
    <property type="entry name" value="Spectrin/alpha-actinin"/>
</dbReference>
<dbReference type="SMART" id="SM00150">
    <property type="entry name" value="SPEC"/>
    <property type="match status" value="34"/>
</dbReference>
<feature type="compositionally biased region" description="Basic and acidic residues" evidence="4">
    <location>
        <begin position="4979"/>
        <end position="4989"/>
    </location>
</feature>
<dbReference type="Proteomes" id="UP001652740">
    <property type="component" value="Unplaced"/>
</dbReference>
<dbReference type="InterPro" id="IPR001715">
    <property type="entry name" value="CH_dom"/>
</dbReference>
<dbReference type="InterPro" id="IPR043197">
    <property type="entry name" value="Plakin"/>
</dbReference>
<feature type="compositionally biased region" description="Low complexity" evidence="4">
    <location>
        <begin position="29"/>
        <end position="40"/>
    </location>
</feature>
<feature type="coiled-coil region" evidence="3">
    <location>
        <begin position="3867"/>
        <end position="3904"/>
    </location>
</feature>
<keyword evidence="1" id="KW-0597">Phosphoprotein</keyword>
<dbReference type="PANTHER" id="PTHR23169">
    <property type="entry name" value="ENVOPLAKIN"/>
    <property type="match status" value="1"/>
</dbReference>
<dbReference type="Pfam" id="PF00307">
    <property type="entry name" value="CH"/>
    <property type="match status" value="1"/>
</dbReference>
<feature type="coiled-coil region" evidence="3">
    <location>
        <begin position="989"/>
        <end position="1068"/>
    </location>
</feature>
<feature type="domain" description="Calponin-homology (CH)" evidence="5">
    <location>
        <begin position="225"/>
        <end position="330"/>
    </location>
</feature>